<proteinExistence type="predicted"/>
<reference evidence="2 3" key="1">
    <citation type="submission" date="2016-11" db="EMBL/GenBank/DDBJ databases">
        <title>Trade-off between light-utilization and light-protection in marine flavobacteria.</title>
        <authorList>
            <person name="Kumagai Y."/>
        </authorList>
    </citation>
    <scope>NUCLEOTIDE SEQUENCE [LARGE SCALE GENOMIC DNA]</scope>
    <source>
        <strain evidence="2 3">ATCC 700397</strain>
    </source>
</reference>
<name>A0A2S7KWT7_9FLAO</name>
<protein>
    <recommendedName>
        <fullName evidence="4">Beta-carotene 15,15'-monooxygenase</fullName>
    </recommendedName>
</protein>
<keyword evidence="1" id="KW-1133">Transmembrane helix</keyword>
<dbReference type="EMBL" id="MQUA01000013">
    <property type="protein sequence ID" value="PQB07097.1"/>
    <property type="molecule type" value="Genomic_DNA"/>
</dbReference>
<comment type="caution">
    <text evidence="2">The sequence shown here is derived from an EMBL/GenBank/DDBJ whole genome shotgun (WGS) entry which is preliminary data.</text>
</comment>
<dbReference type="Proteomes" id="UP000239522">
    <property type="component" value="Unassembled WGS sequence"/>
</dbReference>
<evidence type="ECO:0000313" key="2">
    <source>
        <dbReference type="EMBL" id="PQB07097.1"/>
    </source>
</evidence>
<gene>
    <name evidence="2" type="ORF">BST83_08010</name>
</gene>
<sequence>MDLLDKYKKAWINQPEETDTFSALEIYKLAHSKSSSVVKWIFIIALLEFVLWSSLNLFMPEDFYKIYSDLNLMNFINIFTIFHYFIIVAFLFLFYKNYKRISLIDNTKRLIKSILEIRKTVKYYVIYNLAMVFLISIIVNITMFSNSDKLLKNMNPTNLTMDISQVLTITIITQIIVLLVVLVFLWLFYKLLYGILLRKLNTNYKELIKLDDLN</sequence>
<keyword evidence="1" id="KW-0472">Membrane</keyword>
<evidence type="ECO:0000256" key="1">
    <source>
        <dbReference type="SAM" id="Phobius"/>
    </source>
</evidence>
<keyword evidence="1" id="KW-0812">Transmembrane</keyword>
<organism evidence="2 3">
    <name type="scientific">Polaribacter filamentus</name>
    <dbReference type="NCBI Taxonomy" id="53483"/>
    <lineage>
        <taxon>Bacteria</taxon>
        <taxon>Pseudomonadati</taxon>
        <taxon>Bacteroidota</taxon>
        <taxon>Flavobacteriia</taxon>
        <taxon>Flavobacteriales</taxon>
        <taxon>Flavobacteriaceae</taxon>
    </lineage>
</organism>
<evidence type="ECO:0000313" key="3">
    <source>
        <dbReference type="Proteomes" id="UP000239522"/>
    </source>
</evidence>
<dbReference type="RefSeq" id="WP_104809333.1">
    <property type="nucleotide sequence ID" value="NZ_MQUA01000013.1"/>
</dbReference>
<dbReference type="OrthoDB" id="709028at2"/>
<feature type="transmembrane region" description="Helical" evidence="1">
    <location>
        <begin position="75"/>
        <end position="95"/>
    </location>
</feature>
<accession>A0A2S7KWT7</accession>
<feature type="transmembrane region" description="Helical" evidence="1">
    <location>
        <begin position="37"/>
        <end position="55"/>
    </location>
</feature>
<keyword evidence="3" id="KW-1185">Reference proteome</keyword>
<feature type="transmembrane region" description="Helical" evidence="1">
    <location>
        <begin position="124"/>
        <end position="143"/>
    </location>
</feature>
<feature type="transmembrane region" description="Helical" evidence="1">
    <location>
        <begin position="163"/>
        <end position="189"/>
    </location>
</feature>
<dbReference type="AlphaFoldDB" id="A0A2S7KWT7"/>
<evidence type="ECO:0008006" key="4">
    <source>
        <dbReference type="Google" id="ProtNLM"/>
    </source>
</evidence>